<evidence type="ECO:0000313" key="3">
    <source>
        <dbReference type="Proteomes" id="UP000075714"/>
    </source>
</evidence>
<accession>A0A150FWY7</accession>
<evidence type="ECO:0008006" key="4">
    <source>
        <dbReference type="Google" id="ProtNLM"/>
    </source>
</evidence>
<dbReference type="InterPro" id="IPR053209">
    <property type="entry name" value="Gramillin-biosynth_MTr"/>
</dbReference>
<gene>
    <name evidence="2" type="ORF">GPECTOR_201g366</name>
</gene>
<dbReference type="OrthoDB" id="1028014at2759"/>
<proteinExistence type="predicted"/>
<evidence type="ECO:0000256" key="1">
    <source>
        <dbReference type="SAM" id="MobiDB-lite"/>
    </source>
</evidence>
<dbReference type="PANTHER" id="PTHR47643">
    <property type="entry name" value="TPR DOMAIN PROTEIN (AFU_ORTHOLOGUE AFUA_5G12710)"/>
    <property type="match status" value="1"/>
</dbReference>
<comment type="caution">
    <text evidence="2">The sequence shown here is derived from an EMBL/GenBank/DDBJ whole genome shotgun (WGS) entry which is preliminary data.</text>
</comment>
<feature type="region of interest" description="Disordered" evidence="1">
    <location>
        <begin position="1"/>
        <end position="90"/>
    </location>
</feature>
<dbReference type="AlphaFoldDB" id="A0A150FWY7"/>
<sequence length="754" mass="79223">MYRSLVHTGGAGHAACPMSRGQQRRHQDCSLSCAAKSAKSKSGGAQGFKGFGEVPKAPAQPKAPLTFERDSEDDEPLPDEGELDDEDGEPIALKPAYQMYTDAGYKAQRFVGPITLQRTPDSPLPVLVSSGPALPGDLLLVSPALAFVPGGFQEVPELEDLHAELLEAGPAPPQRRVLSVLESLRPPPAAEAPAPAAAPLPNLATLDPKFWAGRGRDTSAPTIPSRRLMSLLTRTAAASDSQDPAAMQARHEKPLGYVGLWPEGALLGHSCVPNTSQVVVADRLLVHLTEEVFAAGTPLTRNMIGASVTAPLSVRQAAVAEVMGDLGAPLPAAAGAAAVDGAADADAAPSGEALLTACRCPRCQLESNVSESLRDTLESVYAWFTNEASDAWTRANEAEDVSILRGLLAEAEALVAEVEEGVRDEPGLDDEQQDWLRASVYDVYDLLVTLDELVNQQGADPDYLRTCLELIRVFAPGSDNHLMVALKHESLRNHRFQVFTELLGRERGGAKSLSKADRRKLDALRDAADVAAEFRVEAAILRYGYVTEAMLGALTEGLEAYVEGLEQLSMMRAQGMEELSREMEVEGVRVSIVDKLEVSEGARVEGAGRKVLSADGIQMMVMQEEEEEAAPARGALPAARGSALARGAAGVAAGEAGAAGAGLDEGLLEELSGEWGVGEVEGAAGAGLDEGLLEELSGEWGVGEVEGEGEELVLDVDGEVEVDAAIRAALDEALAADLAELEAEEAGQGAGAAK</sequence>
<organism evidence="2 3">
    <name type="scientific">Gonium pectorale</name>
    <name type="common">Green alga</name>
    <dbReference type="NCBI Taxonomy" id="33097"/>
    <lineage>
        <taxon>Eukaryota</taxon>
        <taxon>Viridiplantae</taxon>
        <taxon>Chlorophyta</taxon>
        <taxon>core chlorophytes</taxon>
        <taxon>Chlorophyceae</taxon>
        <taxon>CS clade</taxon>
        <taxon>Chlamydomonadales</taxon>
        <taxon>Volvocaceae</taxon>
        <taxon>Gonium</taxon>
    </lineage>
</organism>
<name>A0A150FWY7_GONPE</name>
<feature type="compositionally biased region" description="Low complexity" evidence="1">
    <location>
        <begin position="32"/>
        <end position="43"/>
    </location>
</feature>
<keyword evidence="3" id="KW-1185">Reference proteome</keyword>
<dbReference type="Proteomes" id="UP000075714">
    <property type="component" value="Unassembled WGS sequence"/>
</dbReference>
<dbReference type="STRING" id="33097.A0A150FWY7"/>
<feature type="compositionally biased region" description="Acidic residues" evidence="1">
    <location>
        <begin position="70"/>
        <end position="89"/>
    </location>
</feature>
<reference evidence="3" key="1">
    <citation type="journal article" date="2016" name="Nat. Commun.">
        <title>The Gonium pectorale genome demonstrates co-option of cell cycle regulation during the evolution of multicellularity.</title>
        <authorList>
            <person name="Hanschen E.R."/>
            <person name="Marriage T.N."/>
            <person name="Ferris P.J."/>
            <person name="Hamaji T."/>
            <person name="Toyoda A."/>
            <person name="Fujiyama A."/>
            <person name="Neme R."/>
            <person name="Noguchi H."/>
            <person name="Minakuchi Y."/>
            <person name="Suzuki M."/>
            <person name="Kawai-Toyooka H."/>
            <person name="Smith D.R."/>
            <person name="Sparks H."/>
            <person name="Anderson J."/>
            <person name="Bakaric R."/>
            <person name="Luria V."/>
            <person name="Karger A."/>
            <person name="Kirschner M.W."/>
            <person name="Durand P.M."/>
            <person name="Michod R.E."/>
            <person name="Nozaki H."/>
            <person name="Olson B.J."/>
        </authorList>
    </citation>
    <scope>NUCLEOTIDE SEQUENCE [LARGE SCALE GENOMIC DNA]</scope>
    <source>
        <strain evidence="3">NIES-2863</strain>
    </source>
</reference>
<dbReference type="EMBL" id="LSYV01000200">
    <property type="protein sequence ID" value="KXZ42116.1"/>
    <property type="molecule type" value="Genomic_DNA"/>
</dbReference>
<dbReference type="PANTHER" id="PTHR47643:SF2">
    <property type="entry name" value="TPR DOMAIN PROTEIN (AFU_ORTHOLOGUE AFUA_5G12710)"/>
    <property type="match status" value="1"/>
</dbReference>
<evidence type="ECO:0000313" key="2">
    <source>
        <dbReference type="EMBL" id="KXZ42116.1"/>
    </source>
</evidence>
<protein>
    <recommendedName>
        <fullName evidence="4">SET domain-containing protein</fullName>
    </recommendedName>
</protein>